<dbReference type="Proteomes" id="UP000325313">
    <property type="component" value="Unassembled WGS sequence"/>
</dbReference>
<protein>
    <submittedName>
        <fullName evidence="1">Uncharacterized protein</fullName>
    </submittedName>
</protein>
<sequence length="192" mass="22124">MTQLIATTKHFLRRRLVEHFTLSEVYLVWDARQGAEKQIIDSSGGRLFLCLGQPLGIDSPQLNINTASDTPTSPFPSYLPSHILPPHSYQSHPSDLYFNLFRLSSFIKHHPPPFPIFFLSSLPFPCFYLPPCLSSSHPNSPSFFLLHTRTLHGHHGRSEHCLKQSQQPNPHHLDPECFKRIDFSTTRWWLNT</sequence>
<dbReference type="AlphaFoldDB" id="A0A5B0RNJ7"/>
<gene>
    <name evidence="1" type="ORF">PGTUg99_030253</name>
</gene>
<evidence type="ECO:0000313" key="2">
    <source>
        <dbReference type="Proteomes" id="UP000325313"/>
    </source>
</evidence>
<dbReference type="EMBL" id="VDEP01000171">
    <property type="protein sequence ID" value="KAA1126615.1"/>
    <property type="molecule type" value="Genomic_DNA"/>
</dbReference>
<comment type="caution">
    <text evidence="1">The sequence shown here is derived from an EMBL/GenBank/DDBJ whole genome shotgun (WGS) entry which is preliminary data.</text>
</comment>
<reference evidence="1 2" key="1">
    <citation type="submission" date="2019-05" db="EMBL/GenBank/DDBJ databases">
        <title>Emergence of the Ug99 lineage of the wheat stem rust pathogen through somatic hybridization.</title>
        <authorList>
            <person name="Li F."/>
            <person name="Upadhyaya N.M."/>
            <person name="Sperschneider J."/>
            <person name="Matny O."/>
            <person name="Nguyen-Phuc H."/>
            <person name="Mago R."/>
            <person name="Raley C."/>
            <person name="Miller M.E."/>
            <person name="Silverstein K.A.T."/>
            <person name="Henningsen E."/>
            <person name="Hirsch C.D."/>
            <person name="Visser B."/>
            <person name="Pretorius Z.A."/>
            <person name="Steffenson B.J."/>
            <person name="Schwessinger B."/>
            <person name="Dodds P.N."/>
            <person name="Figueroa M."/>
        </authorList>
    </citation>
    <scope>NUCLEOTIDE SEQUENCE [LARGE SCALE GENOMIC DNA]</scope>
    <source>
        <strain evidence="1 2">Ug99</strain>
    </source>
</reference>
<organism evidence="1 2">
    <name type="scientific">Puccinia graminis f. sp. tritici</name>
    <dbReference type="NCBI Taxonomy" id="56615"/>
    <lineage>
        <taxon>Eukaryota</taxon>
        <taxon>Fungi</taxon>
        <taxon>Dikarya</taxon>
        <taxon>Basidiomycota</taxon>
        <taxon>Pucciniomycotina</taxon>
        <taxon>Pucciniomycetes</taxon>
        <taxon>Pucciniales</taxon>
        <taxon>Pucciniaceae</taxon>
        <taxon>Puccinia</taxon>
    </lineage>
</organism>
<proteinExistence type="predicted"/>
<name>A0A5B0RNJ7_PUCGR</name>
<evidence type="ECO:0000313" key="1">
    <source>
        <dbReference type="EMBL" id="KAA1126615.1"/>
    </source>
</evidence>
<accession>A0A5B0RNJ7</accession>